<comment type="caution">
    <text evidence="1">The sequence shown here is derived from an EMBL/GenBank/DDBJ whole genome shotgun (WGS) entry which is preliminary data.</text>
</comment>
<accession>A0A8H4F4A7</accession>
<dbReference type="EMBL" id="JAAECE010000002">
    <property type="protein sequence ID" value="KAF1804454.1"/>
    <property type="molecule type" value="Genomic_DNA"/>
</dbReference>
<gene>
    <name evidence="1" type="ORF">FB192DRAFT_1357809</name>
</gene>
<protein>
    <submittedName>
        <fullName evidence="1">Uncharacterized protein</fullName>
    </submittedName>
</protein>
<proteinExistence type="predicted"/>
<evidence type="ECO:0000313" key="1">
    <source>
        <dbReference type="EMBL" id="KAF1804454.1"/>
    </source>
</evidence>
<dbReference type="AlphaFoldDB" id="A0A8H4F4A7"/>
<reference evidence="1 2" key="1">
    <citation type="submission" date="2019-09" db="EMBL/GenBank/DDBJ databases">
        <authorList>
            <consortium name="DOE Joint Genome Institute"/>
            <person name="Mondo S.J."/>
            <person name="Navarro-Mendoza M.I."/>
            <person name="Perez-Arques C."/>
            <person name="Panchal S."/>
            <person name="Nicolas F.E."/>
            <person name="Ganguly P."/>
            <person name="Pangilinan J."/>
            <person name="Grigoriev I."/>
            <person name="Heitman J."/>
            <person name="Sanya K."/>
            <person name="Garre V."/>
        </authorList>
    </citation>
    <scope>NUCLEOTIDE SEQUENCE [LARGE SCALE GENOMIC DNA]</scope>
    <source>
        <strain evidence="1 2">MU402</strain>
    </source>
</reference>
<dbReference type="Proteomes" id="UP000469890">
    <property type="component" value="Unassembled WGS sequence"/>
</dbReference>
<organism evidence="1 2">
    <name type="scientific">Mucor circinelloides f. lusitanicus</name>
    <name type="common">Mucor racemosus var. lusitanicus</name>
    <dbReference type="NCBI Taxonomy" id="29924"/>
    <lineage>
        <taxon>Eukaryota</taxon>
        <taxon>Fungi</taxon>
        <taxon>Fungi incertae sedis</taxon>
        <taxon>Mucoromycota</taxon>
        <taxon>Mucoromycotina</taxon>
        <taxon>Mucoromycetes</taxon>
        <taxon>Mucorales</taxon>
        <taxon>Mucorineae</taxon>
        <taxon>Mucoraceae</taxon>
        <taxon>Mucor</taxon>
    </lineage>
</organism>
<sequence length="74" mass="7937">MSVATITILLGAGAGGYTLSRWIIHAVCLLSPCLEIQAAMHWSDTEFGSAYKLSIVRSSVLPDTDVRLCKTVTP</sequence>
<evidence type="ECO:0000313" key="2">
    <source>
        <dbReference type="Proteomes" id="UP000469890"/>
    </source>
</evidence>
<name>A0A8H4F4A7_MUCCL</name>